<keyword evidence="1" id="KW-0732">Signal</keyword>
<sequence>MQIISLFAQKVVITIQFIVITQAIDYSNCTVGKNPKIASSNVYKDILTKSFYTPYTSCLDDIPDRLEAIRKGVDICTENELINQFLEDKSQFSPRAEAILEASLDIYREMALNGSLSWKFKRWIKSIPNTDIDKQVKQLSESIQLKIHNIFRRHIKREKMKILDEIFNNGLLSVVSIDTRNILATFQKNIENMIPKFKQPLNSLNWDIKDDLEELDHLLKRVSKGGQSIVANHSNSEKEHAKVLKLIRAQQSQIEILEKQLQRREQSGSLSCGLSYRKPDSNLNITATMARGRGTLNVSCVPDESAALLGPHGFVNGVGPGNLGISFTINI</sequence>
<accession>A0A0K3ATB7</accession>
<name>A0A0K3ATB7_BABMR</name>
<dbReference type="RefSeq" id="XP_012648817.1">
    <property type="nucleotide sequence ID" value="XM_012793363.1"/>
</dbReference>
<feature type="signal peptide" evidence="1">
    <location>
        <begin position="1"/>
        <end position="23"/>
    </location>
</feature>
<dbReference type="EMBL" id="LN871598">
    <property type="protein sequence ID" value="CTQ40806.1"/>
    <property type="molecule type" value="Genomic_DNA"/>
</dbReference>
<reference evidence="2 3" key="1">
    <citation type="journal article" date="2012" name="Nucleic Acids Res.">
        <title>Sequencing of the smallest Apicomplexan genome from the human pathogen Babesia microti.</title>
        <authorList>
            <person name="Cornillot E."/>
            <person name="Hadj-Kaddour K."/>
            <person name="Dassouli A."/>
            <person name="Noel B."/>
            <person name="Ranwez V."/>
            <person name="Vacherie B."/>
            <person name="Augagneur Y."/>
            <person name="Bres V."/>
            <person name="Duclos A."/>
            <person name="Randazzo S."/>
            <person name="Carcy B."/>
            <person name="Debierre-Grockiego F."/>
            <person name="Delbecq S."/>
            <person name="Moubri-Menage K."/>
            <person name="Shams-Eldin H."/>
            <person name="Usmani-Brown S."/>
            <person name="Bringaud F."/>
            <person name="Wincker P."/>
            <person name="Vivares C.P."/>
            <person name="Schwarz R.T."/>
            <person name="Schetters T.P."/>
            <person name="Krause P.J."/>
            <person name="Gorenflot A."/>
            <person name="Berry V."/>
            <person name="Barbe V."/>
            <person name="Ben Mamoun C."/>
        </authorList>
    </citation>
    <scope>NUCLEOTIDE SEQUENCE [LARGE SCALE GENOMIC DNA]</scope>
    <source>
        <strain evidence="2 3">RI</strain>
    </source>
</reference>
<dbReference type="GeneID" id="24424841"/>
<dbReference type="Proteomes" id="UP000002899">
    <property type="component" value="Chromosome III"/>
</dbReference>
<dbReference type="KEGG" id="bmic:BMR1_03g01035"/>
<dbReference type="VEuPathDB" id="PiroplasmaDB:BMR1_03g01035"/>
<gene>
    <name evidence="2" type="ORF">BMR1_03g01035</name>
</gene>
<evidence type="ECO:0000313" key="3">
    <source>
        <dbReference type="Proteomes" id="UP000002899"/>
    </source>
</evidence>
<reference evidence="2 3" key="3">
    <citation type="journal article" date="2016" name="Sci. Rep.">
        <title>Genome-wide diversity and gene expression profiling of Babesia microti isolates identify polymorphic genes that mediate host-pathogen interactions.</title>
        <authorList>
            <person name="Silva J.C."/>
            <person name="Cornillot E."/>
            <person name="McCracken C."/>
            <person name="Usmani-Brown S."/>
            <person name="Dwivedi A."/>
            <person name="Ifeonu O.O."/>
            <person name="Crabtree J."/>
            <person name="Gotia H.T."/>
            <person name="Virji A.Z."/>
            <person name="Reynes C."/>
            <person name="Colinge J."/>
            <person name="Kumar V."/>
            <person name="Lawres L."/>
            <person name="Pazzi J.E."/>
            <person name="Pablo J.V."/>
            <person name="Hung C."/>
            <person name="Brancato J."/>
            <person name="Kumari P."/>
            <person name="Orvis J."/>
            <person name="Tretina K."/>
            <person name="Chibucos M."/>
            <person name="Ott S."/>
            <person name="Sadzewicz L."/>
            <person name="Sengamalay N."/>
            <person name="Shetty A.C."/>
            <person name="Su Q."/>
            <person name="Tallon L."/>
            <person name="Fraser C.M."/>
            <person name="Frutos R."/>
            <person name="Molina D.M."/>
            <person name="Krause P.J."/>
            <person name="Ben Mamoun C."/>
        </authorList>
    </citation>
    <scope>NUCLEOTIDE SEQUENCE [LARGE SCALE GENOMIC DNA]</scope>
    <source>
        <strain evidence="2 3">RI</strain>
    </source>
</reference>
<organism evidence="2 3">
    <name type="scientific">Babesia microti (strain RI)</name>
    <dbReference type="NCBI Taxonomy" id="1133968"/>
    <lineage>
        <taxon>Eukaryota</taxon>
        <taxon>Sar</taxon>
        <taxon>Alveolata</taxon>
        <taxon>Apicomplexa</taxon>
        <taxon>Aconoidasida</taxon>
        <taxon>Piroplasmida</taxon>
        <taxon>Babesiidae</taxon>
        <taxon>Babesia</taxon>
    </lineage>
</organism>
<dbReference type="OrthoDB" id="1597724at2759"/>
<dbReference type="AlphaFoldDB" id="A0A0K3ATB7"/>
<protein>
    <submittedName>
        <fullName evidence="2">Peripheral plastid protein 1, putative (PPP1)</fullName>
    </submittedName>
</protein>
<reference evidence="2 3" key="2">
    <citation type="journal article" date="2013" name="PLoS ONE">
        <title>Whole genome mapping and re-organization of the nuclear and mitochondrial genomes of Babesia microti isolates.</title>
        <authorList>
            <person name="Cornillot E."/>
            <person name="Dassouli A."/>
            <person name="Garg A."/>
            <person name="Pachikara N."/>
            <person name="Randazzo S."/>
            <person name="Depoix D."/>
            <person name="Carcy B."/>
            <person name="Delbecq S."/>
            <person name="Frutos R."/>
            <person name="Silva J.C."/>
            <person name="Sutton R."/>
            <person name="Krause P.J."/>
            <person name="Mamoun C.B."/>
        </authorList>
    </citation>
    <scope>NUCLEOTIDE SEQUENCE [LARGE SCALE GENOMIC DNA]</scope>
    <source>
        <strain evidence="2 3">RI</strain>
    </source>
</reference>
<proteinExistence type="predicted"/>
<keyword evidence="3" id="KW-1185">Reference proteome</keyword>
<evidence type="ECO:0000313" key="2">
    <source>
        <dbReference type="EMBL" id="CTQ40806.1"/>
    </source>
</evidence>
<feature type="chain" id="PRO_5005493859" evidence="1">
    <location>
        <begin position="24"/>
        <end position="331"/>
    </location>
</feature>
<evidence type="ECO:0000256" key="1">
    <source>
        <dbReference type="SAM" id="SignalP"/>
    </source>
</evidence>